<feature type="region of interest" description="Disordered" evidence="1">
    <location>
        <begin position="224"/>
        <end position="359"/>
    </location>
</feature>
<feature type="non-terminal residue" evidence="2">
    <location>
        <position position="917"/>
    </location>
</feature>
<keyword evidence="3" id="KW-1185">Reference proteome</keyword>
<dbReference type="AlphaFoldDB" id="A0AA36N329"/>
<dbReference type="Proteomes" id="UP001178507">
    <property type="component" value="Unassembled WGS sequence"/>
</dbReference>
<evidence type="ECO:0000313" key="3">
    <source>
        <dbReference type="Proteomes" id="UP001178507"/>
    </source>
</evidence>
<feature type="compositionally biased region" description="Acidic residues" evidence="1">
    <location>
        <begin position="245"/>
        <end position="256"/>
    </location>
</feature>
<evidence type="ECO:0000256" key="1">
    <source>
        <dbReference type="SAM" id="MobiDB-lite"/>
    </source>
</evidence>
<feature type="compositionally biased region" description="Polar residues" evidence="1">
    <location>
        <begin position="288"/>
        <end position="300"/>
    </location>
</feature>
<protein>
    <submittedName>
        <fullName evidence="2">Uncharacterized protein</fullName>
    </submittedName>
</protein>
<sequence length="917" mass="100383">MDEALELETKRPWAKYRKAFPPGEDPVRVPEGLSAQYSSYNEYYKFVSQKQNAKEHKKFLASLKDWIRQHNQEPEKTKLRSKEELFQVQRQLAVERKSGGKFIAPRKQFILSSAWKESQHGKWDASKEVQAVIKGQTVKGVWRTVGEEGVFDFEEYEDTALSEQVIEHGLDHPATFSEEAFNRKKQALRTAMSATARQRDSAAVKGPELSLEQLMGLVQSCSSASVGATRAEASRSRSRSRSAPQEDEDSNSDADGQEGPLAGLSMLAPAKTEKAAKAKTAPKHGAKSGSSQAAKDSAPSSHGAPASTRNKKDAAAPAKKAHKDKEQTATPKTAQLSKQKKQKEGADSGPGPLLLDGRAGRTLKRMQDTIADFRHKLESTDLSDGPVRQGNCDKQYKVRCQKRAAELSFVCRAAKDTLKRVSQSTNRAAFEDEEGQLQALVDLATDLSTLIGFMPLPYPDPEAFLKALNACEEGLKGLGLNIGLGPGFVLKSLMAHANEACLHDDYDGFCCRLCADTAQVQQVLVTLDEAEVRQHFTAEVENRILAALRSITSDELGLKAEGKAKEEDTPNLHEAFRLTGAIAEACCSEGFLANELLESAKLAHSMVDQGDMAALLASVQKIQSHSDAKVEQLDAMTRFFLQHEIGKALLAMATERVDHGEAEAAFQEACGQVSSHVGELTAVLTEAPHKQSRGIQIIEDFVKPAMMALQKLKACEFVQKKSPKRAEQLKKSALDAVRNNCRVSIASADEGVTGSDVSTAATSAIINLDEFCTGLSASAFVKHDLWQSIPQAKAAMKNYQAMSCMLQDALRFVFLQQAAFSQVAKQGVLPEKLQQWLDCLPDLLKEWVPKEVLEGDVKDVLLKPVEMELRTLYSSGLDGVAPLVEQCVQQLLGAGLSAKVRQQLLQRIPEKHPLKPL</sequence>
<feature type="compositionally biased region" description="Polar residues" evidence="1">
    <location>
        <begin position="328"/>
        <end position="337"/>
    </location>
</feature>
<comment type="caution">
    <text evidence="2">The sequence shown here is derived from an EMBL/GenBank/DDBJ whole genome shotgun (WGS) entry which is preliminary data.</text>
</comment>
<name>A0AA36N329_9DINO</name>
<organism evidence="2 3">
    <name type="scientific">Effrenium voratum</name>
    <dbReference type="NCBI Taxonomy" id="2562239"/>
    <lineage>
        <taxon>Eukaryota</taxon>
        <taxon>Sar</taxon>
        <taxon>Alveolata</taxon>
        <taxon>Dinophyceae</taxon>
        <taxon>Suessiales</taxon>
        <taxon>Symbiodiniaceae</taxon>
        <taxon>Effrenium</taxon>
    </lineage>
</organism>
<accession>A0AA36N329</accession>
<proteinExistence type="predicted"/>
<evidence type="ECO:0000313" key="2">
    <source>
        <dbReference type="EMBL" id="CAJ1387806.1"/>
    </source>
</evidence>
<reference evidence="2" key="1">
    <citation type="submission" date="2023-08" db="EMBL/GenBank/DDBJ databases">
        <authorList>
            <person name="Chen Y."/>
            <person name="Shah S."/>
            <person name="Dougan E. K."/>
            <person name="Thang M."/>
            <person name="Chan C."/>
        </authorList>
    </citation>
    <scope>NUCLEOTIDE SEQUENCE</scope>
</reference>
<dbReference type="EMBL" id="CAUJNA010001576">
    <property type="protein sequence ID" value="CAJ1387806.1"/>
    <property type="molecule type" value="Genomic_DNA"/>
</dbReference>
<gene>
    <name evidence="2" type="ORF">EVOR1521_LOCUS13802</name>
</gene>